<reference evidence="2" key="1">
    <citation type="submission" date="2023-04" db="EMBL/GenBank/DDBJ databases">
        <title>Genome dynamics across the evolutionary transition to endosymbiosis.</title>
        <authorList>
            <person name="Siozios S."/>
            <person name="Nadal-Jimenez P."/>
            <person name="Azagi T."/>
            <person name="Sprong H."/>
            <person name="Frost C.L."/>
            <person name="Parratt S.R."/>
            <person name="Taylor G."/>
            <person name="Brettell L."/>
            <person name="Lew K.C."/>
            <person name="Croft L."/>
            <person name="King K.C."/>
            <person name="Brockhurst M.A."/>
            <person name="Hypsa V."/>
            <person name="Novakova E."/>
            <person name="Darby A.C."/>
            <person name="Hurst G.D.D."/>
        </authorList>
    </citation>
    <scope>NUCLEOTIDE SEQUENCE</scope>
    <source>
        <strain evidence="2">AIh</strain>
        <plasmid evidence="2">paIh5</plasmid>
    </source>
</reference>
<sequence>MSNKKDETFNVDELITDVFDKTRIKISEADPLFLAVVLNQKILDVTLKKLADSNSIISEKFYTEIQNKLESIKTEINDLPNAINVKTSELKEKLTNNLQLINESIISIPDSIDSKIILLKQACSELHDEFQEGKGEYKGAINQASEELEKVIKSANKCVENINTHAEKVINSTLRKSLDNYDNTTNDIANKMDYSIRRAFEKSSKKLIYTVIIAFIISTVFQFSMWGWFVYILTR</sequence>
<gene>
    <name evidence="2" type="ORF">QE207_01530</name>
</gene>
<protein>
    <submittedName>
        <fullName evidence="2">Uncharacterized protein</fullName>
    </submittedName>
</protein>
<proteinExistence type="predicted"/>
<keyword evidence="2" id="KW-0614">Plasmid</keyword>
<accession>A0AA95GBP1</accession>
<geneLocation type="plasmid" evidence="2 3">
    <name>paIh5</name>
</geneLocation>
<dbReference type="AlphaFoldDB" id="A0AA95GBP1"/>
<keyword evidence="1" id="KW-1133">Transmembrane helix</keyword>
<dbReference type="RefSeq" id="WP_280628460.1">
    <property type="nucleotide sequence ID" value="NZ_CP123495.1"/>
</dbReference>
<keyword evidence="1" id="KW-0472">Membrane</keyword>
<dbReference type="Proteomes" id="UP001177597">
    <property type="component" value="Plasmid paIh5"/>
</dbReference>
<evidence type="ECO:0000256" key="1">
    <source>
        <dbReference type="SAM" id="Phobius"/>
    </source>
</evidence>
<dbReference type="EMBL" id="CP123495">
    <property type="protein sequence ID" value="WGL94048.1"/>
    <property type="molecule type" value="Genomic_DNA"/>
</dbReference>
<keyword evidence="1" id="KW-0812">Transmembrane</keyword>
<evidence type="ECO:0000313" key="3">
    <source>
        <dbReference type="Proteomes" id="UP001177597"/>
    </source>
</evidence>
<organism evidence="2 3">
    <name type="scientific">Arsenophonus nasoniae</name>
    <name type="common">son-killer infecting Nasonia vitripennis</name>
    <dbReference type="NCBI Taxonomy" id="638"/>
    <lineage>
        <taxon>Bacteria</taxon>
        <taxon>Pseudomonadati</taxon>
        <taxon>Pseudomonadota</taxon>
        <taxon>Gammaproteobacteria</taxon>
        <taxon>Enterobacterales</taxon>
        <taxon>Morganellaceae</taxon>
        <taxon>Arsenophonus</taxon>
    </lineage>
</organism>
<name>A0AA95GBP1_9GAMM</name>
<evidence type="ECO:0000313" key="2">
    <source>
        <dbReference type="EMBL" id="WGL94048.1"/>
    </source>
</evidence>
<feature type="transmembrane region" description="Helical" evidence="1">
    <location>
        <begin position="207"/>
        <end position="233"/>
    </location>
</feature>